<evidence type="ECO:0000313" key="4">
    <source>
        <dbReference type="EMBL" id="MXP37526.1"/>
    </source>
</evidence>
<gene>
    <name evidence="3" type="ORF">FHS52_000776</name>
    <name evidence="4" type="ORF">GRI59_02715</name>
</gene>
<dbReference type="InterPro" id="IPR032876">
    <property type="entry name" value="J_dom"/>
</dbReference>
<evidence type="ECO:0000259" key="1">
    <source>
        <dbReference type="Pfam" id="PF13550"/>
    </source>
</evidence>
<dbReference type="Proteomes" id="UP000430021">
    <property type="component" value="Unassembled WGS sequence"/>
</dbReference>
<dbReference type="OrthoDB" id="8445115at2"/>
<keyword evidence="6" id="KW-1185">Reference proteome</keyword>
<accession>A0A6I4UGB5</accession>
<dbReference type="InterPro" id="IPR056490">
    <property type="entry name" value="Rcc01698_C"/>
</dbReference>
<dbReference type="Pfam" id="PF23666">
    <property type="entry name" value="Rcc01698_C"/>
    <property type="match status" value="1"/>
</dbReference>
<dbReference type="Pfam" id="PF13550">
    <property type="entry name" value="Phage-tail_3"/>
    <property type="match status" value="1"/>
</dbReference>
<protein>
    <submittedName>
        <fullName evidence="4">Uncharacterized protein</fullName>
    </submittedName>
</protein>
<reference evidence="3 6" key="2">
    <citation type="submission" date="2020-08" db="EMBL/GenBank/DDBJ databases">
        <title>Genomic Encyclopedia of Type Strains, Phase IV (KMG-IV): sequencing the most valuable type-strain genomes for metagenomic binning, comparative biology and taxonomic classification.</title>
        <authorList>
            <person name="Goeker M."/>
        </authorList>
    </citation>
    <scope>NUCLEOTIDE SEQUENCE [LARGE SCALE GENOMIC DNA]</scope>
    <source>
        <strain evidence="3 6">DSM 8510</strain>
    </source>
</reference>
<dbReference type="EMBL" id="JACICE010000001">
    <property type="protein sequence ID" value="MBB3774833.1"/>
    <property type="molecule type" value="Genomic_DNA"/>
</dbReference>
<evidence type="ECO:0000313" key="3">
    <source>
        <dbReference type="EMBL" id="MBB3774833.1"/>
    </source>
</evidence>
<evidence type="ECO:0000313" key="6">
    <source>
        <dbReference type="Proteomes" id="UP000548685"/>
    </source>
</evidence>
<reference evidence="4 5" key="1">
    <citation type="submission" date="2019-12" db="EMBL/GenBank/DDBJ databases">
        <title>Genomic-based taxomic classification of the family Erythrobacteraceae.</title>
        <authorList>
            <person name="Xu L."/>
        </authorList>
    </citation>
    <scope>NUCLEOTIDE SEQUENCE [LARGE SCALE GENOMIC DNA]</scope>
    <source>
        <strain evidence="4 5">JCM 10282</strain>
    </source>
</reference>
<dbReference type="EMBL" id="WTYB01000001">
    <property type="protein sequence ID" value="MXP37526.1"/>
    <property type="molecule type" value="Genomic_DNA"/>
</dbReference>
<organism evidence="4 5">
    <name type="scientific">Erythrobacter ramosus</name>
    <dbReference type="NCBI Taxonomy" id="35811"/>
    <lineage>
        <taxon>Bacteria</taxon>
        <taxon>Pseudomonadati</taxon>
        <taxon>Pseudomonadota</taxon>
        <taxon>Alphaproteobacteria</taxon>
        <taxon>Sphingomonadales</taxon>
        <taxon>Erythrobacteraceae</taxon>
        <taxon>Erythrobacter/Porphyrobacter group</taxon>
        <taxon>Erythrobacter</taxon>
    </lineage>
</organism>
<sequence length="727" mass="76917">MATIVLTALGTAIGGPIGASFGALIGQQIDSRIFAPGGREGPRLRDLAISTSSYGQPIPRQFGRMRVPGTVIWSTDLVESKRKEKGRKGQPSTTVYAYTASFAVALSSTPIDRVGRIWADGNLLRGAQDDLKVGGTLRVYRGFGDDPVDQLIAAAKGPAAPAFRDCAYVVFENLELGDYGNRIPALSFEIFADGGDENVSLAQLVPGAAAPAIRAPLAHARGFADEGGPLASTLAAIDQVIPLVCMSGSEGLTIAVRDSAAAGIVTLPGQLATGDRQQDEASHKQRAGVPARSPAALRYYDEDRDYQTGVQRASGARQAGRELMIDLPATMSASGARSLANDSANRARWQHETVSWRIGELDPRVTPGCIVRLPDMPGHWLLRSWEWLDRGIALELERLAPAGGAARQSDPGESLSPTDLVIPPTQLAAFEVPSDASSNPANPLIFAAASGANSAWRGAALFAVQGTALVDLGTTGTQRAVMGALGQPLEPSSALLFEPAETAVIDLVAGDLDLADTDLAGLAAGANRVLIGGELVQFLRAEPVSEGRWRLAGLLRGRGGTEPEAARGHPAQTQVVVIDDNLVPLDPQLVPPLATSRIAAIGTGDPETIIAPLANPGLSRRPPCPVHPRVRIEADQASLFNWTRRGRGQWRWEDSVEVPLVEEREAYLVGYGPVDAPHAAWQRDSAWLRLTLTERTALIAAHGPAPMWVRQVGTFDHSLPLLLASLS</sequence>
<comment type="caution">
    <text evidence="4">The sequence shown here is derived from an EMBL/GenBank/DDBJ whole genome shotgun (WGS) entry which is preliminary data.</text>
</comment>
<evidence type="ECO:0000259" key="2">
    <source>
        <dbReference type="Pfam" id="PF23666"/>
    </source>
</evidence>
<name>A0A6I4UGB5_9SPHN</name>
<feature type="domain" description="Rcc01698-like C-terminal" evidence="2">
    <location>
        <begin position="480"/>
        <end position="576"/>
    </location>
</feature>
<dbReference type="RefSeq" id="WP_160759655.1">
    <property type="nucleotide sequence ID" value="NZ_BAAADZ010000002.1"/>
</dbReference>
<dbReference type="AlphaFoldDB" id="A0A6I4UGB5"/>
<feature type="domain" description="Tip attachment protein J" evidence="1">
    <location>
        <begin position="234"/>
        <end position="386"/>
    </location>
</feature>
<evidence type="ECO:0000313" key="5">
    <source>
        <dbReference type="Proteomes" id="UP000430021"/>
    </source>
</evidence>
<dbReference type="Proteomes" id="UP000548685">
    <property type="component" value="Unassembled WGS sequence"/>
</dbReference>
<proteinExistence type="predicted"/>